<dbReference type="PANTHER" id="PTHR48098">
    <property type="entry name" value="ENTEROCHELIN ESTERASE-RELATED"/>
    <property type="match status" value="1"/>
</dbReference>
<dbReference type="Pfam" id="PF00756">
    <property type="entry name" value="Esterase"/>
    <property type="match status" value="1"/>
</dbReference>
<dbReference type="InterPro" id="IPR050583">
    <property type="entry name" value="Mycobacterial_A85_antigen"/>
</dbReference>
<organism evidence="2 3">
    <name type="scientific">Pseudoalteromonas phenolica</name>
    <dbReference type="NCBI Taxonomy" id="161398"/>
    <lineage>
        <taxon>Bacteria</taxon>
        <taxon>Pseudomonadati</taxon>
        <taxon>Pseudomonadota</taxon>
        <taxon>Gammaproteobacteria</taxon>
        <taxon>Alteromonadales</taxon>
        <taxon>Pseudoalteromonadaceae</taxon>
        <taxon>Pseudoalteromonas</taxon>
    </lineage>
</organism>
<name>A0A5S3YYX6_9GAMM</name>
<evidence type="ECO:0000256" key="1">
    <source>
        <dbReference type="SAM" id="SignalP"/>
    </source>
</evidence>
<dbReference type="Proteomes" id="UP000307362">
    <property type="component" value="Unassembled WGS sequence"/>
</dbReference>
<dbReference type="Gene3D" id="1.25.40.10">
    <property type="entry name" value="Tetratricopeptide repeat domain"/>
    <property type="match status" value="1"/>
</dbReference>
<evidence type="ECO:0000313" key="3">
    <source>
        <dbReference type="Proteomes" id="UP000307362"/>
    </source>
</evidence>
<gene>
    <name evidence="2" type="ORF">CWB73_00105</name>
</gene>
<protein>
    <submittedName>
        <fullName evidence="2">Uncharacterized protein</fullName>
    </submittedName>
</protein>
<reference evidence="3" key="2">
    <citation type="submission" date="2019-06" db="EMBL/GenBank/DDBJ databases">
        <title>Co-occurence of chitin degradation, pigmentation and bioactivity in marine Pseudoalteromonas.</title>
        <authorList>
            <person name="Sonnenschein E.C."/>
            <person name="Bech P.K."/>
        </authorList>
    </citation>
    <scope>NUCLEOTIDE SEQUENCE [LARGE SCALE GENOMIC DNA]</scope>
    <source>
        <strain evidence="3">S1189</strain>
    </source>
</reference>
<dbReference type="PANTHER" id="PTHR48098:SF6">
    <property type="entry name" value="FERRI-BACILLIBACTIN ESTERASE BESA"/>
    <property type="match status" value="1"/>
</dbReference>
<dbReference type="InterPro" id="IPR029058">
    <property type="entry name" value="AB_hydrolase_fold"/>
</dbReference>
<dbReference type="OrthoDB" id="9799367at2"/>
<dbReference type="RefSeq" id="WP_138565851.1">
    <property type="nucleotide sequence ID" value="NZ_PNCM01000001.1"/>
</dbReference>
<evidence type="ECO:0000313" key="2">
    <source>
        <dbReference type="EMBL" id="TMP84238.1"/>
    </source>
</evidence>
<dbReference type="EMBL" id="PNCM01000001">
    <property type="protein sequence ID" value="TMP84238.1"/>
    <property type="molecule type" value="Genomic_DNA"/>
</dbReference>
<dbReference type="InterPro" id="IPR011990">
    <property type="entry name" value="TPR-like_helical_dom_sf"/>
</dbReference>
<keyword evidence="1" id="KW-0732">Signal</keyword>
<dbReference type="Gene3D" id="3.40.50.1820">
    <property type="entry name" value="alpha/beta hydrolase"/>
    <property type="match status" value="1"/>
</dbReference>
<dbReference type="SUPFAM" id="SSF48452">
    <property type="entry name" value="TPR-like"/>
    <property type="match status" value="1"/>
</dbReference>
<accession>A0A5S3YYX6</accession>
<proteinExistence type="predicted"/>
<comment type="caution">
    <text evidence="2">The sequence shown here is derived from an EMBL/GenBank/DDBJ whole genome shotgun (WGS) entry which is preliminary data.</text>
</comment>
<sequence length="414" mass="47554">MKIFDLLKLLIMAVLVGTMHHAQARITAELPIHIANTIQFDSKILNREISMNLYLPEMYEHHSDDFRYPIIFLNGSHGHHFFHMTTGLVKHLSSVNRMPDSIVVSLNQGGDFPAFDTQAMWPVDVVRKGKGDPEQYLDFLSQELIPYLQTHYRGAKHTSLVSVSANTVFGLYALTRRDDVFNDYIFHATADMIGMRLDLPNARTLIDEVAEAVATRGKEKGIVVFGEADDDLISDKRYDDNLNKLKHTVAFKAQQNHALYIHAYKNERHYDALIKTLLSSFETQYPEALWAPKYRSLVTQPGNALENIEQYYQDLSKSYSFPVLPTPERWNSVNSLRSIGQYLLREERTDEAEQVISRLLKYMPQHMGAHLILSDIYLAQNKPTQRKKILEKGLQIATKRQHPSIAQFKEALKL</sequence>
<reference evidence="2 3" key="1">
    <citation type="submission" date="2017-12" db="EMBL/GenBank/DDBJ databases">
        <authorList>
            <person name="Paulsen S."/>
            <person name="Gram L.K."/>
        </authorList>
    </citation>
    <scope>NUCLEOTIDE SEQUENCE [LARGE SCALE GENOMIC DNA]</scope>
    <source>
        <strain evidence="2 3">S1189</strain>
    </source>
</reference>
<dbReference type="InterPro" id="IPR000801">
    <property type="entry name" value="Esterase-like"/>
</dbReference>
<dbReference type="AlphaFoldDB" id="A0A5S3YYX6"/>
<dbReference type="SUPFAM" id="SSF53474">
    <property type="entry name" value="alpha/beta-Hydrolases"/>
    <property type="match status" value="1"/>
</dbReference>
<feature type="chain" id="PRO_5024295335" evidence="1">
    <location>
        <begin position="25"/>
        <end position="414"/>
    </location>
</feature>
<feature type="signal peptide" evidence="1">
    <location>
        <begin position="1"/>
        <end position="24"/>
    </location>
</feature>